<dbReference type="SUPFAM" id="SSF51569">
    <property type="entry name" value="Aldolase"/>
    <property type="match status" value="1"/>
</dbReference>
<protein>
    <recommendedName>
        <fullName evidence="4">Dihydrodipicolinate synthase family protein</fullName>
    </recommendedName>
</protein>
<dbReference type="InterPro" id="IPR009334">
    <property type="entry name" value="DUF993"/>
</dbReference>
<evidence type="ECO:0008006" key="4">
    <source>
        <dbReference type="Google" id="ProtNLM"/>
    </source>
</evidence>
<dbReference type="RefSeq" id="WP_246265058.1">
    <property type="nucleotide sequence ID" value="NZ_BAAAHM010000033.1"/>
</dbReference>
<name>A0A5M3XVR7_9ACTN</name>
<evidence type="ECO:0000256" key="1">
    <source>
        <dbReference type="SAM" id="MobiDB-lite"/>
    </source>
</evidence>
<dbReference type="EMBL" id="BLAF01000060">
    <property type="protein sequence ID" value="GES25010.1"/>
    <property type="molecule type" value="Genomic_DNA"/>
</dbReference>
<reference evidence="2 3" key="1">
    <citation type="submission" date="2019-10" db="EMBL/GenBank/DDBJ databases">
        <title>Whole genome shotgun sequence of Acrocarpospora pleiomorpha NBRC 16267.</title>
        <authorList>
            <person name="Ichikawa N."/>
            <person name="Kimura A."/>
            <person name="Kitahashi Y."/>
            <person name="Komaki H."/>
            <person name="Oguchi A."/>
        </authorList>
    </citation>
    <scope>NUCLEOTIDE SEQUENCE [LARGE SCALE GENOMIC DNA]</scope>
    <source>
        <strain evidence="2 3">NBRC 16267</strain>
    </source>
</reference>
<keyword evidence="3" id="KW-1185">Reference proteome</keyword>
<sequence length="472" mass="50102">MTASIDLPSGNYRLREPVAWPHPPGPPANRVVYAAAHVVADPMGDNTPGSPAAVDWETTLRFRRHLWSYGLRVADAMDTAQRNNGLDWAATRELIRLSAAAARDLGDPADLIACGAGTDHVPGARTPQAIEAAYQEQIAAVQESGATVILMASRQLAAITHAPEDYQAVYGKLLAEVERPAILHWLGEMFDPNLAGYWGSRNIEAATTSFLELIHANAPKIDGVKVSLLDESHEVRLRAALPEGVRLYTGDDFNYPSLIKSGSHALLGIFDAIAPAAAAAFQALDAAEGPHLRRHPAGTRPDVLDRPHPGATLGPGDDPAHDALGIGLQPGSPEKAGSPTGTSTRSPVLARALGAPKAGSPTGTRTPTDHDISEISASAADLMADYDRILAPTVALSRKIFEAPTFHYKTGIVFLAWLNGHQDAFTMVNGAQSARSLSHLAEVFRLADQAGLLADPELAVSRMRAFLAVHGR</sequence>
<dbReference type="Proteomes" id="UP000377595">
    <property type="component" value="Unassembled WGS sequence"/>
</dbReference>
<organism evidence="2 3">
    <name type="scientific">Acrocarpospora pleiomorpha</name>
    <dbReference type="NCBI Taxonomy" id="90975"/>
    <lineage>
        <taxon>Bacteria</taxon>
        <taxon>Bacillati</taxon>
        <taxon>Actinomycetota</taxon>
        <taxon>Actinomycetes</taxon>
        <taxon>Streptosporangiales</taxon>
        <taxon>Streptosporangiaceae</taxon>
        <taxon>Acrocarpospora</taxon>
    </lineage>
</organism>
<proteinExistence type="predicted"/>
<evidence type="ECO:0000313" key="3">
    <source>
        <dbReference type="Proteomes" id="UP000377595"/>
    </source>
</evidence>
<feature type="region of interest" description="Disordered" evidence="1">
    <location>
        <begin position="291"/>
        <end position="346"/>
    </location>
</feature>
<accession>A0A5M3XVR7</accession>
<gene>
    <name evidence="2" type="ORF">Aple_079090</name>
</gene>
<dbReference type="Gene3D" id="3.20.20.70">
    <property type="entry name" value="Aldolase class I"/>
    <property type="match status" value="2"/>
</dbReference>
<dbReference type="Pfam" id="PF06187">
    <property type="entry name" value="DUF993"/>
    <property type="match status" value="2"/>
</dbReference>
<dbReference type="AlphaFoldDB" id="A0A5M3XVR7"/>
<evidence type="ECO:0000313" key="2">
    <source>
        <dbReference type="EMBL" id="GES25010.1"/>
    </source>
</evidence>
<comment type="caution">
    <text evidence="2">The sequence shown here is derived from an EMBL/GenBank/DDBJ whole genome shotgun (WGS) entry which is preliminary data.</text>
</comment>
<dbReference type="InterPro" id="IPR013785">
    <property type="entry name" value="Aldolase_TIM"/>
</dbReference>